<dbReference type="EMBL" id="JARRTL010000013">
    <property type="protein sequence ID" value="MEC0485968.1"/>
    <property type="molecule type" value="Genomic_DNA"/>
</dbReference>
<protein>
    <recommendedName>
        <fullName evidence="1">WYL domain-containing protein</fullName>
    </recommendedName>
</protein>
<dbReference type="EMBL" id="LECW02000007">
    <property type="protein sequence ID" value="KRT94557.1"/>
    <property type="molecule type" value="Genomic_DNA"/>
</dbReference>
<evidence type="ECO:0000313" key="5">
    <source>
        <dbReference type="Proteomes" id="UP001341297"/>
    </source>
</evidence>
<dbReference type="Pfam" id="PF13280">
    <property type="entry name" value="WYL"/>
    <property type="match status" value="1"/>
</dbReference>
<dbReference type="AlphaFoldDB" id="A0A0J6E6E6"/>
<gene>
    <name evidence="2" type="ORF">AB447_214640</name>
    <name evidence="3" type="ORF">P8828_14220</name>
</gene>
<keyword evidence="5" id="KW-1185">Reference proteome</keyword>
<name>A0A0J6E6E6_9BACI</name>
<evidence type="ECO:0000313" key="2">
    <source>
        <dbReference type="EMBL" id="KRT94557.1"/>
    </source>
</evidence>
<dbReference type="Proteomes" id="UP000036168">
    <property type="component" value="Unassembled WGS sequence"/>
</dbReference>
<organism evidence="2 4">
    <name type="scientific">Bacillus glycinifermentans</name>
    <dbReference type="NCBI Taxonomy" id="1664069"/>
    <lineage>
        <taxon>Bacteria</taxon>
        <taxon>Bacillati</taxon>
        <taxon>Bacillota</taxon>
        <taxon>Bacilli</taxon>
        <taxon>Bacillales</taxon>
        <taxon>Bacillaceae</taxon>
        <taxon>Bacillus</taxon>
    </lineage>
</organism>
<dbReference type="Proteomes" id="UP001341297">
    <property type="component" value="Unassembled WGS sequence"/>
</dbReference>
<dbReference type="RefSeq" id="WP_048355519.1">
    <property type="nucleotide sequence ID" value="NZ_CP023481.1"/>
</dbReference>
<dbReference type="OrthoDB" id="2112405at2"/>
<evidence type="ECO:0000259" key="1">
    <source>
        <dbReference type="Pfam" id="PF13280"/>
    </source>
</evidence>
<sequence length="74" mass="8692">MKKLLNRAMAEGFPVEIIYMKKHEFSKRTILVSDIKNGYVKAFCFQKQQVRLFKVDSILAVFPIKKRMHSAHHA</sequence>
<reference evidence="3 5" key="3">
    <citation type="submission" date="2023-03" db="EMBL/GenBank/DDBJ databases">
        <title>Agriculturally important microbes genome sequencing.</title>
        <authorList>
            <person name="Dunlap C."/>
        </authorList>
    </citation>
    <scope>NUCLEOTIDE SEQUENCE [LARGE SCALE GENOMIC DNA]</scope>
    <source>
        <strain evidence="3 5">CBP-3203</strain>
    </source>
</reference>
<accession>A0A0J6E6E6</accession>
<comment type="caution">
    <text evidence="2">The sequence shown here is derived from an EMBL/GenBank/DDBJ whole genome shotgun (WGS) entry which is preliminary data.</text>
</comment>
<feature type="domain" description="WYL" evidence="1">
    <location>
        <begin position="4"/>
        <end position="61"/>
    </location>
</feature>
<dbReference type="InterPro" id="IPR026881">
    <property type="entry name" value="WYL_dom"/>
</dbReference>
<dbReference type="STRING" id="1664069.BGLY_0168"/>
<evidence type="ECO:0000313" key="4">
    <source>
        <dbReference type="Proteomes" id="UP000036168"/>
    </source>
</evidence>
<reference evidence="2" key="2">
    <citation type="submission" date="2015-10" db="EMBL/GenBank/DDBJ databases">
        <authorList>
            <person name="Gilbert D.G."/>
        </authorList>
    </citation>
    <scope>NUCLEOTIDE SEQUENCE</scope>
    <source>
        <strain evidence="2">GO-13</strain>
    </source>
</reference>
<evidence type="ECO:0000313" key="3">
    <source>
        <dbReference type="EMBL" id="MEC0485968.1"/>
    </source>
</evidence>
<proteinExistence type="predicted"/>
<accession>A0A0J6EB16</accession>
<reference evidence="2 4" key="1">
    <citation type="journal article" date="2015" name="Int. J. Syst. Evol. Microbiol.">
        <title>Bacillus glycinifermentans sp. nov., isolated from fermented soybean paste.</title>
        <authorList>
            <person name="Kim S.J."/>
            <person name="Dunlap C.A."/>
            <person name="Kwon S.W."/>
            <person name="Rooney A.P."/>
        </authorList>
    </citation>
    <scope>NUCLEOTIDE SEQUENCE [LARGE SCALE GENOMIC DNA]</scope>
    <source>
        <strain evidence="2 4">GO-13</strain>
    </source>
</reference>
<dbReference type="PATRIC" id="fig|1664069.3.peg.4977"/>